<dbReference type="EMBL" id="CM047587">
    <property type="protein sequence ID" value="KAI9908814.1"/>
    <property type="molecule type" value="Genomic_DNA"/>
</dbReference>
<sequence>MLVETSNNKEPKPAELGDFTELYKATIDFFRSKGGKTKLIGHVPRNVRVSLMMIEMVQPLVRWVSAARSFESRSNEDFPLHAYRDQVIGMGCGTFAWERNEVATCNTGDRRMTKGTQSKSQIALEVLGALTIDTTYVQVSSNASFEPGSILMETPIKSGTTRGLYEFAPNSSQAVAANTETMGTSLFVTSLEMVNITSDKIYARALATVDQVSDNHNVSFS</sequence>
<dbReference type="Proteomes" id="UP001163321">
    <property type="component" value="Chromosome 8"/>
</dbReference>
<name>A0ACC0VQQ9_9STRA</name>
<evidence type="ECO:0000313" key="1">
    <source>
        <dbReference type="EMBL" id="KAI9908814.1"/>
    </source>
</evidence>
<organism evidence="1 2">
    <name type="scientific">Peronosclerospora sorghi</name>
    <dbReference type="NCBI Taxonomy" id="230839"/>
    <lineage>
        <taxon>Eukaryota</taxon>
        <taxon>Sar</taxon>
        <taxon>Stramenopiles</taxon>
        <taxon>Oomycota</taxon>
        <taxon>Peronosporomycetes</taxon>
        <taxon>Peronosporales</taxon>
        <taxon>Peronosporaceae</taxon>
        <taxon>Peronosclerospora</taxon>
    </lineage>
</organism>
<protein>
    <submittedName>
        <fullName evidence="1">Uncharacterized protein</fullName>
    </submittedName>
</protein>
<reference evidence="1 2" key="1">
    <citation type="journal article" date="2022" name="bioRxiv">
        <title>The genome of the oomycete Peronosclerospora sorghi, a cosmopolitan pathogen of maize and sorghum, is inflated with dispersed pseudogenes.</title>
        <authorList>
            <person name="Fletcher K."/>
            <person name="Martin F."/>
            <person name="Isakeit T."/>
            <person name="Cavanaugh K."/>
            <person name="Magill C."/>
            <person name="Michelmore R."/>
        </authorList>
    </citation>
    <scope>NUCLEOTIDE SEQUENCE [LARGE SCALE GENOMIC DNA]</scope>
    <source>
        <strain evidence="1">P6</strain>
    </source>
</reference>
<proteinExistence type="predicted"/>
<evidence type="ECO:0000313" key="2">
    <source>
        <dbReference type="Proteomes" id="UP001163321"/>
    </source>
</evidence>
<accession>A0ACC0VQQ9</accession>
<comment type="caution">
    <text evidence="1">The sequence shown here is derived from an EMBL/GenBank/DDBJ whole genome shotgun (WGS) entry which is preliminary data.</text>
</comment>
<gene>
    <name evidence="1" type="ORF">PsorP6_003295</name>
</gene>
<keyword evidence="2" id="KW-1185">Reference proteome</keyword>